<proteinExistence type="predicted"/>
<dbReference type="OrthoDB" id="9789139at2"/>
<dbReference type="Proteomes" id="UP000285378">
    <property type="component" value="Unassembled WGS sequence"/>
</dbReference>
<gene>
    <name evidence="1" type="ORF">BK670_16495</name>
</gene>
<dbReference type="CDD" id="cd16413">
    <property type="entry name" value="DGQHR_domain"/>
    <property type="match status" value="1"/>
</dbReference>
<dbReference type="NCBIfam" id="TIGR03187">
    <property type="entry name" value="DGQHR"/>
    <property type="match status" value="1"/>
</dbReference>
<reference evidence="1 2" key="1">
    <citation type="submission" date="2016-10" db="EMBL/GenBank/DDBJ databases">
        <title>Comparative genome analysis of multiple Pseudomonas spp. focuses on biocontrol and plant growth promoting traits.</title>
        <authorList>
            <person name="Tao X.-Y."/>
            <person name="Taylor C.G."/>
        </authorList>
    </citation>
    <scope>NUCLEOTIDE SEQUENCE [LARGE SCALE GENOMIC DNA]</scope>
    <source>
        <strain evidence="1 2">28B5</strain>
    </source>
</reference>
<dbReference type="AlphaFoldDB" id="A0A423MAU6"/>
<comment type="caution">
    <text evidence="1">The sequence shown here is derived from an EMBL/GenBank/DDBJ whole genome shotgun (WGS) entry which is preliminary data.</text>
</comment>
<dbReference type="Pfam" id="PF14072">
    <property type="entry name" value="DndB"/>
    <property type="match status" value="1"/>
</dbReference>
<sequence>MTYPLTVPALQVFQPLGVFYVISLPAKVVLQVAESERLRAVYSSETGTYHLEGTQRERQEKRLDSITEYINRSDAAFPNAIILAANSRSDVDLDSEGQDEFGNEEVEWFVSKGAGGGYELTIPSQAKTASIIDGQHRLFGFVNANPERLDMDLVCAVFIDLPLPFQAQLFATINSTQKPVDKSLTYEQFGYNIDDETPEFWTPEKLAVFLTRKLSTEADSPIQGKVLIAPKKDSHLQALSLNRSWRVSTAVIVEGILRLISSNPKRDANFMLTGKKSPRQELLEYRKDKSPLRDLYLQGNDALIYRIVSNYLAACDDVFWSSATAESFITRTVGVQALLDILRSMAISVVGNKDVSVEYFTTTLLPAGKIDFSDVQFKNASGSGRSMIARSIKGAIGLK</sequence>
<name>A0A423MAU6_PSEFL</name>
<protein>
    <submittedName>
        <fullName evidence="1">DNA phosphorothioation-associated DGQHR protein 1</fullName>
    </submittedName>
</protein>
<evidence type="ECO:0000313" key="1">
    <source>
        <dbReference type="EMBL" id="RON79959.1"/>
    </source>
</evidence>
<dbReference type="InterPro" id="IPR017601">
    <property type="entry name" value="DGQHR-contain_dom"/>
</dbReference>
<dbReference type="EMBL" id="MOBX01000014">
    <property type="protein sequence ID" value="RON79959.1"/>
    <property type="molecule type" value="Genomic_DNA"/>
</dbReference>
<organism evidence="1 2">
    <name type="scientific">Pseudomonas fluorescens</name>
    <dbReference type="NCBI Taxonomy" id="294"/>
    <lineage>
        <taxon>Bacteria</taxon>
        <taxon>Pseudomonadati</taxon>
        <taxon>Pseudomonadota</taxon>
        <taxon>Gammaproteobacteria</taxon>
        <taxon>Pseudomonadales</taxon>
        <taxon>Pseudomonadaceae</taxon>
        <taxon>Pseudomonas</taxon>
    </lineage>
</organism>
<accession>A0A423MAU6</accession>
<evidence type="ECO:0000313" key="2">
    <source>
        <dbReference type="Proteomes" id="UP000285378"/>
    </source>
</evidence>
<dbReference type="InterPro" id="IPR017642">
    <property type="entry name" value="DNA_S_mod_DndB"/>
</dbReference>